<evidence type="ECO:0000256" key="1">
    <source>
        <dbReference type="SAM" id="MobiDB-lite"/>
    </source>
</evidence>
<organism evidence="2">
    <name type="scientific">Arundo donax</name>
    <name type="common">Giant reed</name>
    <name type="synonym">Donax arundinaceus</name>
    <dbReference type="NCBI Taxonomy" id="35708"/>
    <lineage>
        <taxon>Eukaryota</taxon>
        <taxon>Viridiplantae</taxon>
        <taxon>Streptophyta</taxon>
        <taxon>Embryophyta</taxon>
        <taxon>Tracheophyta</taxon>
        <taxon>Spermatophyta</taxon>
        <taxon>Magnoliopsida</taxon>
        <taxon>Liliopsida</taxon>
        <taxon>Poales</taxon>
        <taxon>Poaceae</taxon>
        <taxon>PACMAD clade</taxon>
        <taxon>Arundinoideae</taxon>
        <taxon>Arundineae</taxon>
        <taxon>Arundo</taxon>
    </lineage>
</organism>
<reference evidence="2" key="2">
    <citation type="journal article" date="2015" name="Data Brief">
        <title>Shoot transcriptome of the giant reed, Arundo donax.</title>
        <authorList>
            <person name="Barrero R.A."/>
            <person name="Guerrero F.D."/>
            <person name="Moolhuijzen P."/>
            <person name="Goolsby J.A."/>
            <person name="Tidwell J."/>
            <person name="Bellgard S.E."/>
            <person name="Bellgard M.I."/>
        </authorList>
    </citation>
    <scope>NUCLEOTIDE SEQUENCE</scope>
    <source>
        <tissue evidence="2">Shoot tissue taken approximately 20 cm above the soil surface</tissue>
    </source>
</reference>
<evidence type="ECO:0000313" key="2">
    <source>
        <dbReference type="EMBL" id="JAE03950.1"/>
    </source>
</evidence>
<feature type="region of interest" description="Disordered" evidence="1">
    <location>
        <begin position="1"/>
        <end position="77"/>
    </location>
</feature>
<dbReference type="AlphaFoldDB" id="A0A0A9ET76"/>
<name>A0A0A9ET76_ARUDO</name>
<protein>
    <submittedName>
        <fullName evidence="2">Uncharacterized protein</fullName>
    </submittedName>
</protein>
<proteinExistence type="predicted"/>
<sequence length="77" mass="7967">MVAHHCRPIRSSPRDVLVTGSGRNTGRACASPQVKPVSGEVGPRVRGRGPRRTTATVHGQPLPRCASTGRAASSQAG</sequence>
<reference evidence="2" key="1">
    <citation type="submission" date="2014-09" db="EMBL/GenBank/DDBJ databases">
        <authorList>
            <person name="Magalhaes I.L.F."/>
            <person name="Oliveira U."/>
            <person name="Santos F.R."/>
            <person name="Vidigal T.H.D.A."/>
            <person name="Brescovit A.D."/>
            <person name="Santos A.J."/>
        </authorList>
    </citation>
    <scope>NUCLEOTIDE SEQUENCE</scope>
    <source>
        <tissue evidence="2">Shoot tissue taken approximately 20 cm above the soil surface</tissue>
    </source>
</reference>
<dbReference type="EMBL" id="GBRH01193946">
    <property type="protein sequence ID" value="JAE03950.1"/>
    <property type="molecule type" value="Transcribed_RNA"/>
</dbReference>
<accession>A0A0A9ET76</accession>